<evidence type="ECO:0000313" key="1">
    <source>
        <dbReference type="EMBL" id="REC63329.1"/>
    </source>
</evidence>
<accession>A0A3D9CC49</accession>
<reference evidence="2" key="1">
    <citation type="submission" date="2018-06" db="EMBL/GenBank/DDBJ databases">
        <authorList>
            <person name="Lum Nde A."/>
            <person name="Hugo C."/>
        </authorList>
    </citation>
    <scope>NUCLEOTIDE SEQUENCE [LARGE SCALE GENOMIC DNA]</scope>
    <source>
        <strain evidence="2">1_F178</strain>
    </source>
</reference>
<dbReference type="AlphaFoldDB" id="A0A3D9CC49"/>
<proteinExistence type="predicted"/>
<dbReference type="PROSITE" id="PS51257">
    <property type="entry name" value="PROKAR_LIPOPROTEIN"/>
    <property type="match status" value="1"/>
</dbReference>
<evidence type="ECO:0000313" key="2">
    <source>
        <dbReference type="Proteomes" id="UP000256686"/>
    </source>
</evidence>
<gene>
    <name evidence="1" type="ORF">DRF65_06670</name>
</gene>
<sequence>MRNGWIIFGFLVVFSCKAQQVLPLNASDYSSPTNSYFKDLDNELGTWESIFQNKITSKQ</sequence>
<organism evidence="1 2">
    <name type="scientific">Chryseobacterium pennae</name>
    <dbReference type="NCBI Taxonomy" id="2258962"/>
    <lineage>
        <taxon>Bacteria</taxon>
        <taxon>Pseudomonadati</taxon>
        <taxon>Bacteroidota</taxon>
        <taxon>Flavobacteriia</taxon>
        <taxon>Flavobacteriales</taxon>
        <taxon>Weeksellaceae</taxon>
        <taxon>Chryseobacterium group</taxon>
        <taxon>Chryseobacterium</taxon>
    </lineage>
</organism>
<name>A0A3D9CC49_9FLAO</name>
<comment type="caution">
    <text evidence="1">The sequence shown here is derived from an EMBL/GenBank/DDBJ whole genome shotgun (WGS) entry which is preliminary data.</text>
</comment>
<dbReference type="EMBL" id="QNVT01000004">
    <property type="protein sequence ID" value="REC63329.1"/>
    <property type="molecule type" value="Genomic_DNA"/>
</dbReference>
<dbReference type="Proteomes" id="UP000256686">
    <property type="component" value="Unassembled WGS sequence"/>
</dbReference>
<keyword evidence="2" id="KW-1185">Reference proteome</keyword>
<protein>
    <submittedName>
        <fullName evidence="1">Uncharacterized protein</fullName>
    </submittedName>
</protein>